<dbReference type="HAMAP" id="MF_00416">
    <property type="entry name" value="FlgI"/>
    <property type="match status" value="1"/>
</dbReference>
<dbReference type="GO" id="GO:0009428">
    <property type="term" value="C:bacterial-type flagellum basal body, distal rod, P ring"/>
    <property type="evidence" value="ECO:0007669"/>
    <property type="project" value="InterPro"/>
</dbReference>
<dbReference type="GO" id="GO:0030288">
    <property type="term" value="C:outer membrane-bounded periplasmic space"/>
    <property type="evidence" value="ECO:0007669"/>
    <property type="project" value="InterPro"/>
</dbReference>
<dbReference type="PRINTS" id="PR01010">
    <property type="entry name" value="FLGPRINGFLGI"/>
</dbReference>
<protein>
    <recommendedName>
        <fullName evidence="6">Flagellar P-ring protein</fullName>
    </recommendedName>
    <alternativeName>
        <fullName evidence="6">Basal body P-ring protein</fullName>
    </alternativeName>
</protein>
<dbReference type="NCBIfam" id="NF003676">
    <property type="entry name" value="PRK05303.1"/>
    <property type="match status" value="1"/>
</dbReference>
<dbReference type="Pfam" id="PF02119">
    <property type="entry name" value="FlgI"/>
    <property type="match status" value="1"/>
</dbReference>
<evidence type="ECO:0000256" key="2">
    <source>
        <dbReference type="ARBA" id="ARBA00004117"/>
    </source>
</evidence>
<comment type="subunit">
    <text evidence="6">The basal body constitutes a major portion of the flagellar organelle and consists of four rings (L,P,S, and M) mounted on a central rod.</text>
</comment>
<dbReference type="EMBL" id="PTIZ01000002">
    <property type="protein sequence ID" value="PPK77108.1"/>
    <property type="molecule type" value="Genomic_DNA"/>
</dbReference>
<comment type="function">
    <text evidence="1 6">Assembles around the rod to form the L-ring and probably protects the motor/basal body from shearing forces during rotation.</text>
</comment>
<accession>A0A2S6HI00</accession>
<evidence type="ECO:0000256" key="4">
    <source>
        <dbReference type="ARBA" id="ARBA00022729"/>
    </source>
</evidence>
<keyword evidence="7" id="KW-0282">Flagellum</keyword>
<dbReference type="PANTHER" id="PTHR30381:SF0">
    <property type="entry name" value="FLAGELLAR P-RING PROTEIN"/>
    <property type="match status" value="1"/>
</dbReference>
<dbReference type="PANTHER" id="PTHR30381">
    <property type="entry name" value="FLAGELLAR P-RING PERIPLASMIC PROTEIN FLGI"/>
    <property type="match status" value="1"/>
</dbReference>
<organism evidence="7 8">
    <name type="scientific">Methylobacter tundripaludum</name>
    <dbReference type="NCBI Taxonomy" id="173365"/>
    <lineage>
        <taxon>Bacteria</taxon>
        <taxon>Pseudomonadati</taxon>
        <taxon>Pseudomonadota</taxon>
        <taxon>Gammaproteobacteria</taxon>
        <taxon>Methylococcales</taxon>
        <taxon>Methylococcaceae</taxon>
        <taxon>Methylobacter</taxon>
    </lineage>
</organism>
<evidence type="ECO:0000256" key="5">
    <source>
        <dbReference type="ARBA" id="ARBA00023143"/>
    </source>
</evidence>
<dbReference type="GO" id="GO:0071973">
    <property type="term" value="P:bacterial-type flagellum-dependent cell motility"/>
    <property type="evidence" value="ECO:0007669"/>
    <property type="project" value="InterPro"/>
</dbReference>
<comment type="subcellular location">
    <subcellularLocation>
        <location evidence="2 6">Bacterial flagellum basal body</location>
    </subcellularLocation>
</comment>
<name>A0A2S6HI00_9GAMM</name>
<gene>
    <name evidence="6" type="primary">flgI</name>
    <name evidence="7" type="ORF">B0F87_102214</name>
</gene>
<evidence type="ECO:0000256" key="1">
    <source>
        <dbReference type="ARBA" id="ARBA00002591"/>
    </source>
</evidence>
<dbReference type="GO" id="GO:0005198">
    <property type="term" value="F:structural molecule activity"/>
    <property type="evidence" value="ECO:0007669"/>
    <property type="project" value="InterPro"/>
</dbReference>
<comment type="similarity">
    <text evidence="3 6">Belongs to the FlgI family.</text>
</comment>
<proteinExistence type="inferred from homology"/>
<evidence type="ECO:0000313" key="8">
    <source>
        <dbReference type="Proteomes" id="UP000240010"/>
    </source>
</evidence>
<dbReference type="Proteomes" id="UP000240010">
    <property type="component" value="Unassembled WGS sequence"/>
</dbReference>
<keyword evidence="5 6" id="KW-0975">Bacterial flagellum</keyword>
<dbReference type="RefSeq" id="WP_104427851.1">
    <property type="nucleotide sequence ID" value="NZ_PTIZ01000002.1"/>
</dbReference>
<dbReference type="AlphaFoldDB" id="A0A2S6HI00"/>
<keyword evidence="7" id="KW-0966">Cell projection</keyword>
<keyword evidence="4" id="KW-0732">Signal</keyword>
<sequence>MNTIHKNVILLLLLGVAVSGPVCAERIKDIASIEGVRSNQLVGYGLVVGLDKSGDKTTFTGQSLRSMLTRLGITLPPGLDPKSKNIAAVSVQAELPPFAKSGQAIDVTVSSLGDAKSLRGGSLLMSPLKGADGQVYAIAQGSLVVSGLSASGQDGSSVTVNNPNVGRIPNGAIVERTVSTSFSEGDALVFNLHSPDFTTANRMAESINRVLGTNTAKAIDATSVRVNAPVDPNQKVTFASVVENMMVTPDDAPARVIVNSRTGTVVVNGKVRVQPAAVSHGSLTVTITENPQVSQPNALSNGQTVVTPKSNIKVEEEKNHMFVFNPGVSLDEIVQAVNNVGAAPSDLVAILEALKSAGSLHAELIVI</sequence>
<comment type="caution">
    <text evidence="7">The sequence shown here is derived from an EMBL/GenBank/DDBJ whole genome shotgun (WGS) entry which is preliminary data.</text>
</comment>
<reference evidence="7 8" key="1">
    <citation type="submission" date="2018-02" db="EMBL/GenBank/DDBJ databases">
        <title>Subsurface microbial communities from deep shales in Ohio and West Virginia, USA.</title>
        <authorList>
            <person name="Wrighton K."/>
        </authorList>
    </citation>
    <scope>NUCLEOTIDE SEQUENCE [LARGE SCALE GENOMIC DNA]</scope>
    <source>
        <strain evidence="7 8">OWC-DMM</strain>
    </source>
</reference>
<evidence type="ECO:0000256" key="3">
    <source>
        <dbReference type="ARBA" id="ARBA00008994"/>
    </source>
</evidence>
<dbReference type="InterPro" id="IPR001782">
    <property type="entry name" value="Flag_FlgI"/>
</dbReference>
<evidence type="ECO:0000256" key="6">
    <source>
        <dbReference type="HAMAP-Rule" id="MF_00416"/>
    </source>
</evidence>
<evidence type="ECO:0000313" key="7">
    <source>
        <dbReference type="EMBL" id="PPK77108.1"/>
    </source>
</evidence>
<keyword evidence="7" id="KW-0969">Cilium</keyword>